<dbReference type="RefSeq" id="WP_183603458.1">
    <property type="nucleotide sequence ID" value="NZ_JACHXK010000018.1"/>
</dbReference>
<protein>
    <submittedName>
        <fullName evidence="2">Uncharacterized protein</fullName>
    </submittedName>
</protein>
<dbReference type="AlphaFoldDB" id="A0A7W5B2R9"/>
<keyword evidence="3" id="KW-1185">Reference proteome</keyword>
<evidence type="ECO:0000313" key="2">
    <source>
        <dbReference type="EMBL" id="MBB3113374.1"/>
    </source>
</evidence>
<evidence type="ECO:0000313" key="3">
    <source>
        <dbReference type="Proteomes" id="UP000570361"/>
    </source>
</evidence>
<dbReference type="Proteomes" id="UP000570361">
    <property type="component" value="Unassembled WGS sequence"/>
</dbReference>
<reference evidence="2 3" key="1">
    <citation type="submission" date="2020-08" db="EMBL/GenBank/DDBJ databases">
        <title>Genomic Encyclopedia of Type Strains, Phase III (KMG-III): the genomes of soil and plant-associated and newly described type strains.</title>
        <authorList>
            <person name="Whitman W."/>
        </authorList>
    </citation>
    <scope>NUCLEOTIDE SEQUENCE [LARGE SCALE GENOMIC DNA]</scope>
    <source>
        <strain evidence="2 3">CECT 5862</strain>
    </source>
</reference>
<name>A0A7W5B2R9_9BACL</name>
<dbReference type="EMBL" id="JACHXK010000018">
    <property type="protein sequence ID" value="MBB3113374.1"/>
    <property type="molecule type" value="Genomic_DNA"/>
</dbReference>
<proteinExistence type="predicted"/>
<sequence>MEELNYKEVMEKIKARFPQGTVKKREDNGRAYIPNQAYTDRVEQATGSRWNLEIREVEINIPHGYVKVVARVTIGAYFRDGIGFAEIVDGKHVTNKVDQATNEAIREALDTWEMGWRDLAPHYQAEKDWGSNPALRHLLDAPPPESSAASSSQPNAKLERYCIKCGAHLTYAEWDILGHIHNLNRHKMTYCYDHLPEHMKRKLPEDVRTKFETS</sequence>
<gene>
    <name evidence="2" type="ORF">FHS18_005486</name>
</gene>
<feature type="region of interest" description="Disordered" evidence="1">
    <location>
        <begin position="134"/>
        <end position="153"/>
    </location>
</feature>
<evidence type="ECO:0000256" key="1">
    <source>
        <dbReference type="SAM" id="MobiDB-lite"/>
    </source>
</evidence>
<comment type="caution">
    <text evidence="2">The sequence shown here is derived from an EMBL/GenBank/DDBJ whole genome shotgun (WGS) entry which is preliminary data.</text>
</comment>
<organism evidence="2 3">
    <name type="scientific">Paenibacillus phyllosphaerae</name>
    <dbReference type="NCBI Taxonomy" id="274593"/>
    <lineage>
        <taxon>Bacteria</taxon>
        <taxon>Bacillati</taxon>
        <taxon>Bacillota</taxon>
        <taxon>Bacilli</taxon>
        <taxon>Bacillales</taxon>
        <taxon>Paenibacillaceae</taxon>
        <taxon>Paenibacillus</taxon>
    </lineage>
</organism>
<accession>A0A7W5B2R9</accession>